<dbReference type="AlphaFoldDB" id="F2UDV6"/>
<dbReference type="InterPro" id="IPR000719">
    <property type="entry name" value="Prot_kinase_dom"/>
</dbReference>
<dbReference type="SMART" id="SM00220">
    <property type="entry name" value="S_TKc"/>
    <property type="match status" value="1"/>
</dbReference>
<dbReference type="Gene3D" id="1.10.510.10">
    <property type="entry name" value="Transferase(Phosphotransferase) domain 1"/>
    <property type="match status" value="1"/>
</dbReference>
<protein>
    <submittedName>
        <fullName evidence="6">Serine/threonine protein kinase</fullName>
    </submittedName>
</protein>
<dbReference type="GO" id="GO:0005776">
    <property type="term" value="C:autophagosome"/>
    <property type="evidence" value="ECO:0007669"/>
    <property type="project" value="TreeGrafter"/>
</dbReference>
<dbReference type="PROSITE" id="PS00108">
    <property type="entry name" value="PROTEIN_KINASE_ST"/>
    <property type="match status" value="1"/>
</dbReference>
<dbReference type="PANTHER" id="PTHR24348:SF22">
    <property type="entry name" value="NON-SPECIFIC SERINE_THREONINE PROTEIN KINASE"/>
    <property type="match status" value="1"/>
</dbReference>
<keyword evidence="1" id="KW-0808">Transferase</keyword>
<dbReference type="InterPro" id="IPR011009">
    <property type="entry name" value="Kinase-like_dom_sf"/>
</dbReference>
<keyword evidence="2" id="KW-0547">Nucleotide-binding</keyword>
<dbReference type="GO" id="GO:0000045">
    <property type="term" value="P:autophagosome assembly"/>
    <property type="evidence" value="ECO:0007669"/>
    <property type="project" value="TreeGrafter"/>
</dbReference>
<evidence type="ECO:0000313" key="6">
    <source>
        <dbReference type="EMBL" id="EGD74806.1"/>
    </source>
</evidence>
<dbReference type="InterPro" id="IPR008271">
    <property type="entry name" value="Ser/Thr_kinase_AS"/>
</dbReference>
<keyword evidence="6" id="KW-0723">Serine/threonine-protein kinase</keyword>
<dbReference type="GO" id="GO:0000407">
    <property type="term" value="C:phagophore assembly site"/>
    <property type="evidence" value="ECO:0007669"/>
    <property type="project" value="TreeGrafter"/>
</dbReference>
<evidence type="ECO:0000256" key="4">
    <source>
        <dbReference type="ARBA" id="ARBA00022840"/>
    </source>
</evidence>
<dbReference type="Proteomes" id="UP000007799">
    <property type="component" value="Unassembled WGS sequence"/>
</dbReference>
<dbReference type="GeneID" id="16073017"/>
<evidence type="ECO:0000259" key="5">
    <source>
        <dbReference type="PROSITE" id="PS50011"/>
    </source>
</evidence>
<keyword evidence="3 6" id="KW-0418">Kinase</keyword>
<dbReference type="eggNOG" id="KOG0583">
    <property type="taxonomic scope" value="Eukaryota"/>
</dbReference>
<dbReference type="SUPFAM" id="SSF56112">
    <property type="entry name" value="Protein kinase-like (PK-like)"/>
    <property type="match status" value="1"/>
</dbReference>
<name>F2UDV6_SALR5</name>
<dbReference type="InParanoid" id="F2UDV6"/>
<dbReference type="EMBL" id="GL832970">
    <property type="protein sequence ID" value="EGD74806.1"/>
    <property type="molecule type" value="Genomic_DNA"/>
</dbReference>
<dbReference type="KEGG" id="sre:PTSG_07039"/>
<evidence type="ECO:0000256" key="3">
    <source>
        <dbReference type="ARBA" id="ARBA00022777"/>
    </source>
</evidence>
<dbReference type="InterPro" id="IPR045269">
    <property type="entry name" value="Atg1-like"/>
</dbReference>
<keyword evidence="7" id="KW-1185">Reference proteome</keyword>
<dbReference type="GO" id="GO:0004674">
    <property type="term" value="F:protein serine/threonine kinase activity"/>
    <property type="evidence" value="ECO:0007669"/>
    <property type="project" value="UniProtKB-KW"/>
</dbReference>
<dbReference type="Pfam" id="PF00069">
    <property type="entry name" value="Pkinase"/>
    <property type="match status" value="1"/>
</dbReference>
<dbReference type="STRING" id="946362.F2UDV6"/>
<feature type="domain" description="Protein kinase" evidence="5">
    <location>
        <begin position="63"/>
        <end position="387"/>
    </location>
</feature>
<dbReference type="OrthoDB" id="1890790at2759"/>
<reference evidence="6" key="1">
    <citation type="submission" date="2009-08" db="EMBL/GenBank/DDBJ databases">
        <title>Annotation of Salpingoeca rosetta.</title>
        <authorList>
            <consortium name="The Broad Institute Genome Sequencing Platform"/>
            <person name="Russ C."/>
            <person name="Cuomo C."/>
            <person name="Burger G."/>
            <person name="Gray M.W."/>
            <person name="Holland P.W.H."/>
            <person name="King N."/>
            <person name="Lang F.B.F."/>
            <person name="Roger A.J."/>
            <person name="Ruiz-Trillo I."/>
            <person name="Young S.K."/>
            <person name="Zeng Q."/>
            <person name="Gargeya S."/>
            <person name="Alvarado L."/>
            <person name="Berlin A."/>
            <person name="Chapman S.B."/>
            <person name="Chen Z."/>
            <person name="Freedman E."/>
            <person name="Gellesch M."/>
            <person name="Goldberg J."/>
            <person name="Griggs A."/>
            <person name="Gujja S."/>
            <person name="Heilman E."/>
            <person name="Heiman D."/>
            <person name="Howarth C."/>
            <person name="Mehta T."/>
            <person name="Neiman D."/>
            <person name="Pearson M."/>
            <person name="Roberts A."/>
            <person name="Saif S."/>
            <person name="Shea T."/>
            <person name="Shenoy N."/>
            <person name="Sisk P."/>
            <person name="Stolte C."/>
            <person name="Sykes S."/>
            <person name="White J."/>
            <person name="Yandava C."/>
            <person name="Haas B."/>
            <person name="Nusbaum C."/>
            <person name="Birren B."/>
        </authorList>
    </citation>
    <scope>NUCLEOTIDE SEQUENCE [LARGE SCALE GENOMIC DNA]</scope>
    <source>
        <strain evidence="6">ATCC 50818</strain>
    </source>
</reference>
<dbReference type="PROSITE" id="PS50011">
    <property type="entry name" value="PROTEIN_KINASE_DOM"/>
    <property type="match status" value="1"/>
</dbReference>
<dbReference type="PANTHER" id="PTHR24348">
    <property type="entry name" value="SERINE/THREONINE-PROTEIN KINASE UNC-51-RELATED"/>
    <property type="match status" value="1"/>
</dbReference>
<dbReference type="GO" id="GO:0005829">
    <property type="term" value="C:cytosol"/>
    <property type="evidence" value="ECO:0007669"/>
    <property type="project" value="TreeGrafter"/>
</dbReference>
<sequence>MERAVLDVSEPAIQELVQQAEVAARDESIACTPSDSLFLQANGRVDERNTAQAFHNAVLADRFIITDYIQSGQFGRGWRAKDRAHPESPEVFIKTIRSQSDRLGSGAAINHQTHERLARKEIEVFLERGFGRLGAHPNIVTTVLCYGSVAVPSNGATGNAFFFLSPDLCNGGELFEYLCFQRREPPFVRNFEEKTARRLFSQLVAGVQHLHHSGLFHRDLKLENLVLDSRFVLKITDFGTAKWAHECPTVTDAAGQQHVVARTVTGTLAFHPPELRRSGAFYQPDKFDVWCCGAILFFLVAMETMVRRRINFNVFQLIKQRAQGYGDLLKSEPRGPDGVPQNVRFWVTFQEVAQSITPQLQHLLNSIFDINVPKRASIDAVAAHGWLQGEMATDEEYFQDMQSRPTTATGRDRVLDLPEHLHGDTAQALDAVEQYLERTLDLVLPDNDEKSLLRDGATFLLGTPNLFSVEFTGTALRCVWLRGSLEDWLGFVFELKAQLQLL</sequence>
<accession>F2UDV6</accession>
<keyword evidence="4" id="KW-0067">ATP-binding</keyword>
<proteinExistence type="predicted"/>
<dbReference type="RefSeq" id="XP_004992451.1">
    <property type="nucleotide sequence ID" value="XM_004992394.1"/>
</dbReference>
<dbReference type="GO" id="GO:0016020">
    <property type="term" value="C:membrane"/>
    <property type="evidence" value="ECO:0007669"/>
    <property type="project" value="TreeGrafter"/>
</dbReference>
<dbReference type="GO" id="GO:0005524">
    <property type="term" value="F:ATP binding"/>
    <property type="evidence" value="ECO:0007669"/>
    <property type="project" value="UniProtKB-KW"/>
</dbReference>
<evidence type="ECO:0000313" key="7">
    <source>
        <dbReference type="Proteomes" id="UP000007799"/>
    </source>
</evidence>
<evidence type="ECO:0000256" key="2">
    <source>
        <dbReference type="ARBA" id="ARBA00022741"/>
    </source>
</evidence>
<gene>
    <name evidence="6" type="ORF">PTSG_07039</name>
</gene>
<evidence type="ECO:0000256" key="1">
    <source>
        <dbReference type="ARBA" id="ARBA00022679"/>
    </source>
</evidence>
<organism evidence="7">
    <name type="scientific">Salpingoeca rosetta (strain ATCC 50818 / BSB-021)</name>
    <dbReference type="NCBI Taxonomy" id="946362"/>
    <lineage>
        <taxon>Eukaryota</taxon>
        <taxon>Choanoflagellata</taxon>
        <taxon>Craspedida</taxon>
        <taxon>Salpingoecidae</taxon>
        <taxon>Salpingoeca</taxon>
    </lineage>
</organism>
<dbReference type="GO" id="GO:0010506">
    <property type="term" value="P:regulation of autophagy"/>
    <property type="evidence" value="ECO:0007669"/>
    <property type="project" value="InterPro"/>
</dbReference>